<dbReference type="InterPro" id="IPR007527">
    <property type="entry name" value="Znf_SWIM"/>
</dbReference>
<name>N1QTR2_AEGTA</name>
<evidence type="ECO:0000259" key="2">
    <source>
        <dbReference type="PROSITE" id="PS50966"/>
    </source>
</evidence>
<feature type="region of interest" description="Disordered" evidence="1">
    <location>
        <begin position="409"/>
        <end position="457"/>
    </location>
</feature>
<dbReference type="GO" id="GO:0008270">
    <property type="term" value="F:zinc ion binding"/>
    <property type="evidence" value="ECO:0007669"/>
    <property type="project" value="InterPro"/>
</dbReference>
<dbReference type="EnsemblPlants" id="EMT00716">
    <property type="protein sequence ID" value="EMT00716"/>
    <property type="gene ID" value="F775_24468"/>
</dbReference>
<dbReference type="AlphaFoldDB" id="N1QTR2"/>
<proteinExistence type="predicted"/>
<organism evidence="3">
    <name type="scientific">Aegilops tauschii</name>
    <name type="common">Tausch's goatgrass</name>
    <name type="synonym">Aegilops squarrosa</name>
    <dbReference type="NCBI Taxonomy" id="37682"/>
    <lineage>
        <taxon>Eukaryota</taxon>
        <taxon>Viridiplantae</taxon>
        <taxon>Streptophyta</taxon>
        <taxon>Embryophyta</taxon>
        <taxon>Tracheophyta</taxon>
        <taxon>Spermatophyta</taxon>
        <taxon>Magnoliopsida</taxon>
        <taxon>Liliopsida</taxon>
        <taxon>Poales</taxon>
        <taxon>Poaceae</taxon>
        <taxon>BOP clade</taxon>
        <taxon>Pooideae</taxon>
        <taxon>Triticodae</taxon>
        <taxon>Triticeae</taxon>
        <taxon>Triticinae</taxon>
        <taxon>Aegilops</taxon>
    </lineage>
</organism>
<evidence type="ECO:0000313" key="3">
    <source>
        <dbReference type="EnsemblPlants" id="EMT00716"/>
    </source>
</evidence>
<feature type="compositionally biased region" description="Acidic residues" evidence="1">
    <location>
        <begin position="429"/>
        <end position="438"/>
    </location>
</feature>
<evidence type="ECO:0000256" key="1">
    <source>
        <dbReference type="SAM" id="MobiDB-lite"/>
    </source>
</evidence>
<dbReference type="PANTHER" id="PTHR47482">
    <property type="entry name" value="OS11G0632001 PROTEIN"/>
    <property type="match status" value="1"/>
</dbReference>
<accession>N1QTR2</accession>
<sequence>MEDPSMEFLLDAVDRFPLSEQFADSHEHLGPVPIVLLANSGAGIAVPADSNAGSGCSQQVDGDGADTARAGVRCRPDSSRARWVQSTDRVNPQAPGWTKREVAKMRMYATVHNNAAKREKWSRVKYEVNMTQGQTEFTCECGYFEHTGMLCSHVSRVIDILHLKEIPAKHIVKRCTKDARGILPKLLALDGSTLYLKAMEVVRMGGASAESFDHMFGGLEALLVSGAPLAEKRAGLGFEDRMAGLTPGTLPDNGEIAYVEDRGADQCISAGNSVGVNALHGLTAPEKQRWSVDQQIAGRRQHTRLAVLAMAPSSVESARSGTTRMSEGSDSVGELEIQSSASAYMESASSAWSTTRLPAEGGEVGDEGEVIQRAGCGICVFKQEMGDKVGQDFGEEGFGDHDPAASAEVYQDGGDSDVENGSHAMAAGEETESAEEEEVISRVSKRRRTMASRHQIE</sequence>
<reference evidence="3" key="1">
    <citation type="submission" date="2015-06" db="UniProtKB">
        <authorList>
            <consortium name="EnsemblPlants"/>
        </authorList>
    </citation>
    <scope>IDENTIFICATION</scope>
</reference>
<dbReference type="PANTHER" id="PTHR47482:SF5">
    <property type="entry name" value="FAR1 DOMAIN-CONTAINING PROTEIN"/>
    <property type="match status" value="1"/>
</dbReference>
<feature type="domain" description="SWIM-type" evidence="2">
    <location>
        <begin position="126"/>
        <end position="162"/>
    </location>
</feature>
<protein>
    <submittedName>
        <fullName evidence="3">Protein FAR-RED ELONGATED HYPOCOTYL 3</fullName>
    </submittedName>
</protein>
<dbReference type="PROSITE" id="PS50966">
    <property type="entry name" value="ZF_SWIM"/>
    <property type="match status" value="1"/>
</dbReference>